<evidence type="ECO:0000313" key="3">
    <source>
        <dbReference type="Proteomes" id="UP000018291"/>
    </source>
</evidence>
<name>R4Z6K9_9ACTN</name>
<keyword evidence="1" id="KW-1133">Transmembrane helix</keyword>
<dbReference type="AlphaFoldDB" id="R4Z6K9"/>
<accession>R4Z6K9</accession>
<dbReference type="Proteomes" id="UP000018291">
    <property type="component" value="Unassembled WGS sequence"/>
</dbReference>
<reference evidence="2 3" key="1">
    <citation type="journal article" date="2013" name="ISME J.">
        <title>Metabolic model for the filamentous 'Candidatus Microthrix parvicella' based on genomic and metagenomic analyses.</title>
        <authorList>
            <person name="Jon McIlroy S."/>
            <person name="Kristiansen R."/>
            <person name="Albertsen M."/>
            <person name="Michael Karst S."/>
            <person name="Rossetti S."/>
            <person name="Lund Nielsen J."/>
            <person name="Tandoi V."/>
            <person name="James Seviour R."/>
            <person name="Nielsen P.H."/>
        </authorList>
    </citation>
    <scope>NUCLEOTIDE SEQUENCE [LARGE SCALE GENOMIC DNA]</scope>
    <source>
        <strain evidence="2 3">RN1</strain>
    </source>
</reference>
<gene>
    <name evidence="2" type="ORF">BN381_70105</name>
</gene>
<evidence type="ECO:0000256" key="1">
    <source>
        <dbReference type="SAM" id="Phobius"/>
    </source>
</evidence>
<protein>
    <submittedName>
        <fullName evidence="2">Uncharacterized protein</fullName>
    </submittedName>
</protein>
<keyword evidence="1" id="KW-0812">Transmembrane</keyword>
<feature type="transmembrane region" description="Helical" evidence="1">
    <location>
        <begin position="42"/>
        <end position="63"/>
    </location>
</feature>
<dbReference type="EMBL" id="CANL01000067">
    <property type="protein sequence ID" value="CCM65406.1"/>
    <property type="molecule type" value="Genomic_DNA"/>
</dbReference>
<evidence type="ECO:0000313" key="2">
    <source>
        <dbReference type="EMBL" id="CCM65406.1"/>
    </source>
</evidence>
<dbReference type="STRING" id="1229780.BN381_70105"/>
<keyword evidence="1" id="KW-0472">Membrane</keyword>
<comment type="caution">
    <text evidence="2">The sequence shown here is derived from an EMBL/GenBank/DDBJ whole genome shotgun (WGS) entry which is preliminary data.</text>
</comment>
<keyword evidence="3" id="KW-1185">Reference proteome</keyword>
<dbReference type="HOGENOM" id="CLU_2045411_0_0_11"/>
<sequence>MNDVAELLIATALSGVAAGFSRSARSALHVARLADDQLEPKSPHTLLFTFTVVAPLLLTLFGYFQLQQAFNSRDWMLLASGAACFGVTYWLCQKALVKTQLTSWLRRVGSRPARNGAQLT</sequence>
<organism evidence="2 3">
    <name type="scientific">Candidatus Neomicrothrix parvicella RN1</name>
    <dbReference type="NCBI Taxonomy" id="1229780"/>
    <lineage>
        <taxon>Bacteria</taxon>
        <taxon>Bacillati</taxon>
        <taxon>Actinomycetota</taxon>
        <taxon>Acidimicrobiia</taxon>
        <taxon>Acidimicrobiales</taxon>
        <taxon>Microthrixaceae</taxon>
        <taxon>Candidatus Neomicrothrix</taxon>
    </lineage>
</organism>
<proteinExistence type="predicted"/>